<organism evidence="1 2">
    <name type="scientific">Dendroctonus ponderosae</name>
    <name type="common">Mountain pine beetle</name>
    <dbReference type="NCBI Taxonomy" id="77166"/>
    <lineage>
        <taxon>Eukaryota</taxon>
        <taxon>Metazoa</taxon>
        <taxon>Ecdysozoa</taxon>
        <taxon>Arthropoda</taxon>
        <taxon>Hexapoda</taxon>
        <taxon>Insecta</taxon>
        <taxon>Pterygota</taxon>
        <taxon>Neoptera</taxon>
        <taxon>Endopterygota</taxon>
        <taxon>Coleoptera</taxon>
        <taxon>Polyphaga</taxon>
        <taxon>Cucujiformia</taxon>
        <taxon>Curculionidae</taxon>
        <taxon>Scolytinae</taxon>
        <taxon>Dendroctonus</taxon>
    </lineage>
</organism>
<proteinExistence type="predicted"/>
<dbReference type="STRING" id="77166.U4U0B6"/>
<dbReference type="OrthoDB" id="6022258at2759"/>
<evidence type="ECO:0000313" key="1">
    <source>
        <dbReference type="EMBL" id="ERL85738.1"/>
    </source>
</evidence>
<name>U4U0B6_DENPD</name>
<dbReference type="EMBL" id="KB631747">
    <property type="protein sequence ID" value="ERL85738.1"/>
    <property type="molecule type" value="Genomic_DNA"/>
</dbReference>
<sequence length="373" mass="42748">MYGSGQTVNTIEGLINDINLTSWEIRAVPIESSKPQQARLSRIDMRNQNLSGPLNGGATLNNRSTTDLLQKFSEMESYLDGYQETATDFKDLCEVMTDIYNGTQNQISKFRYFEDFQSLQFPTSINYIKYISHGNEHYLLVNEENSCFSEIWKLFPDGFAKTKTIETGSISQLEMVHEKNRLLLVSSIQNIDGLQCNIEDSTILWKWINEELEAISSLPPQDLLQNSLQPRTFYGLKQGVEVEHYRRFAQNHFGPLMIIERKYLDNCRFAPRGFKTGLVLSTGTKLIYLNRGQKVTTKRTGHFYKSTIIGNFTKQSNSIIPGRNGSEFVLVPVGSRANKYKLQAVTCHRESEVHKNLDSIEVRNSVIKRRKDD</sequence>
<gene>
    <name evidence="1" type="ORF">D910_03153</name>
</gene>
<dbReference type="AlphaFoldDB" id="U4U0B6"/>
<accession>U4U0B6</accession>
<reference evidence="1 2" key="1">
    <citation type="journal article" date="2013" name="Genome Biol.">
        <title>Draft genome of the mountain pine beetle, Dendroctonus ponderosae Hopkins, a major forest pest.</title>
        <authorList>
            <person name="Keeling C.I."/>
            <person name="Yuen M.M."/>
            <person name="Liao N.Y."/>
            <person name="Docking T.R."/>
            <person name="Chan S.K."/>
            <person name="Taylor G.A."/>
            <person name="Palmquist D.L."/>
            <person name="Jackman S.D."/>
            <person name="Nguyen A."/>
            <person name="Li M."/>
            <person name="Henderson H."/>
            <person name="Janes J.K."/>
            <person name="Zhao Y."/>
            <person name="Pandoh P."/>
            <person name="Moore R."/>
            <person name="Sperling F.A."/>
            <person name="Huber D.P."/>
            <person name="Birol I."/>
            <person name="Jones S.J."/>
            <person name="Bohlmann J."/>
        </authorList>
    </citation>
    <scope>NUCLEOTIDE SEQUENCE</scope>
</reference>
<dbReference type="Proteomes" id="UP000030742">
    <property type="component" value="Unassembled WGS sequence"/>
</dbReference>
<evidence type="ECO:0000313" key="2">
    <source>
        <dbReference type="Proteomes" id="UP000030742"/>
    </source>
</evidence>
<protein>
    <submittedName>
        <fullName evidence="1">Uncharacterized protein</fullName>
    </submittedName>
</protein>